<proteinExistence type="inferred from homology"/>
<dbReference type="RefSeq" id="WP_056961677.1">
    <property type="nucleotide sequence ID" value="NZ_AYZI01000005.1"/>
</dbReference>
<name>A0A0R2CTM9_9LACO</name>
<sequence>METNYNIFIISDSSGQTGTNIAKTAIAQFPNAHAHLKQYPFIRTKSILTGILKLASEQQAIIFHTLVDPELSEMVTQFAQDQRLESFDGIQTPIKLISHRLQRSSAEVPGLVHNLNAAYFKRIDAIEFTVANDDGRNPDNLLHADIVILGVSRTSKTPLSLYLANQSFRVANLPIGPELKLPEQIWKVQPNRIFGLTNSIASLQKIRKERLKEYGIENDTKYSSAQSIKQELEYAQLLYQKIGCFCINVADKSIEETATIITEKLD</sequence>
<comment type="caution">
    <text evidence="6">The sequence shown here is derived from an EMBL/GenBank/DDBJ whole genome shotgun (WGS) entry which is preliminary data.</text>
</comment>
<dbReference type="AlphaFoldDB" id="A0A0R2CTM9"/>
<keyword evidence="4 5" id="KW-0418">Kinase</keyword>
<dbReference type="GO" id="GO:0016776">
    <property type="term" value="F:phosphotransferase activity, phosphate group as acceptor"/>
    <property type="evidence" value="ECO:0007669"/>
    <property type="project" value="UniProtKB-UniRule"/>
</dbReference>
<evidence type="ECO:0000256" key="3">
    <source>
        <dbReference type="ARBA" id="ARBA00022741"/>
    </source>
</evidence>
<keyword evidence="3 5" id="KW-0547">Nucleotide-binding</keyword>
<evidence type="ECO:0000313" key="7">
    <source>
        <dbReference type="Proteomes" id="UP000051586"/>
    </source>
</evidence>
<dbReference type="GO" id="GO:0043531">
    <property type="term" value="F:ADP binding"/>
    <property type="evidence" value="ECO:0007669"/>
    <property type="project" value="UniProtKB-UniRule"/>
</dbReference>
<dbReference type="GO" id="GO:0005524">
    <property type="term" value="F:ATP binding"/>
    <property type="evidence" value="ECO:0007669"/>
    <property type="project" value="InterPro"/>
</dbReference>
<dbReference type="InterPro" id="IPR026565">
    <property type="entry name" value="PPDK_reg"/>
</dbReference>
<evidence type="ECO:0000256" key="5">
    <source>
        <dbReference type="HAMAP-Rule" id="MF_00921"/>
    </source>
</evidence>
<dbReference type="EC" id="2.7.11.32" evidence="5"/>
<dbReference type="EMBL" id="AYZI01000005">
    <property type="protein sequence ID" value="KRM91420.1"/>
    <property type="molecule type" value="Genomic_DNA"/>
</dbReference>
<keyword evidence="1 5" id="KW-0723">Serine/threonine-protein kinase</keyword>
<dbReference type="PANTHER" id="PTHR31756:SF3">
    <property type="entry name" value="PYRUVATE, PHOSPHATE DIKINASE REGULATORY PROTEIN 1, CHLOROPLASTIC"/>
    <property type="match status" value="1"/>
</dbReference>
<comment type="function">
    <text evidence="5">Bifunctional serine/threonine kinase and phosphorylase involved in the regulation of the pyruvate, phosphate dikinase (PPDK) by catalyzing its phosphorylation/dephosphorylation.</text>
</comment>
<evidence type="ECO:0000256" key="1">
    <source>
        <dbReference type="ARBA" id="ARBA00022527"/>
    </source>
</evidence>
<comment type="catalytic activity">
    <reaction evidence="5">
        <text>N(tele)-phospho-L-histidyl/O-phospho-L-threonyl-[pyruvate, phosphate dikinase] + phosphate + H(+) = N(tele)-phospho-L-histidyl/L-threonyl-[pyruvate, phosphate dikinase] + diphosphate</text>
        <dbReference type="Rhea" id="RHEA:43696"/>
        <dbReference type="Rhea" id="RHEA-COMP:10650"/>
        <dbReference type="Rhea" id="RHEA-COMP:10651"/>
        <dbReference type="ChEBI" id="CHEBI:15378"/>
        <dbReference type="ChEBI" id="CHEBI:30013"/>
        <dbReference type="ChEBI" id="CHEBI:33019"/>
        <dbReference type="ChEBI" id="CHEBI:43474"/>
        <dbReference type="ChEBI" id="CHEBI:61977"/>
        <dbReference type="ChEBI" id="CHEBI:83586"/>
        <dbReference type="EC" id="2.7.4.27"/>
    </reaction>
</comment>
<dbReference type="PATRIC" id="fig|1423745.4.peg.992"/>
<dbReference type="EC" id="2.7.4.27" evidence="5"/>
<dbReference type="STRING" id="1423745.GCA_001311215_00317"/>
<accession>A0A0R2CTM9</accession>
<dbReference type="Pfam" id="PF03618">
    <property type="entry name" value="Kinase-PPPase"/>
    <property type="match status" value="1"/>
</dbReference>
<comment type="catalytic activity">
    <reaction evidence="5">
        <text>N(tele)-phospho-L-histidyl/L-threonyl-[pyruvate, phosphate dikinase] + ADP = N(tele)-phospho-L-histidyl/O-phospho-L-threonyl-[pyruvate, phosphate dikinase] + AMP + H(+)</text>
        <dbReference type="Rhea" id="RHEA:43692"/>
        <dbReference type="Rhea" id="RHEA-COMP:10650"/>
        <dbReference type="Rhea" id="RHEA-COMP:10651"/>
        <dbReference type="ChEBI" id="CHEBI:15378"/>
        <dbReference type="ChEBI" id="CHEBI:30013"/>
        <dbReference type="ChEBI" id="CHEBI:61977"/>
        <dbReference type="ChEBI" id="CHEBI:83586"/>
        <dbReference type="ChEBI" id="CHEBI:456215"/>
        <dbReference type="ChEBI" id="CHEBI:456216"/>
        <dbReference type="EC" id="2.7.11.32"/>
    </reaction>
</comment>
<feature type="binding site" evidence="5">
    <location>
        <begin position="150"/>
        <end position="157"/>
    </location>
    <ligand>
        <name>ADP</name>
        <dbReference type="ChEBI" id="CHEBI:456216"/>
    </ligand>
</feature>
<dbReference type="Proteomes" id="UP000051586">
    <property type="component" value="Unassembled WGS sequence"/>
</dbReference>
<comment type="similarity">
    <text evidence="5">Belongs to the pyruvate, phosphate/water dikinase regulatory protein family. PDRP subfamily.</text>
</comment>
<organism evidence="6 7">
    <name type="scientific">Fructilactobacillus florum DSM 22689 = JCM 16035</name>
    <dbReference type="NCBI Taxonomy" id="1423745"/>
    <lineage>
        <taxon>Bacteria</taxon>
        <taxon>Bacillati</taxon>
        <taxon>Bacillota</taxon>
        <taxon>Bacilli</taxon>
        <taxon>Lactobacillales</taxon>
        <taxon>Lactobacillaceae</taxon>
        <taxon>Fructilactobacillus</taxon>
    </lineage>
</organism>
<keyword evidence="2 5" id="KW-0808">Transferase</keyword>
<gene>
    <name evidence="6" type="ORF">FC87_GL000931</name>
</gene>
<reference evidence="6 7" key="1">
    <citation type="journal article" date="2015" name="Genome Announc.">
        <title>Expanding the biotechnology potential of lactobacilli through comparative genomics of 213 strains and associated genera.</title>
        <authorList>
            <person name="Sun Z."/>
            <person name="Harris H.M."/>
            <person name="McCann A."/>
            <person name="Guo C."/>
            <person name="Argimon S."/>
            <person name="Zhang W."/>
            <person name="Yang X."/>
            <person name="Jeffery I.B."/>
            <person name="Cooney J.C."/>
            <person name="Kagawa T.F."/>
            <person name="Liu W."/>
            <person name="Song Y."/>
            <person name="Salvetti E."/>
            <person name="Wrobel A."/>
            <person name="Rasinkangas P."/>
            <person name="Parkhill J."/>
            <person name="Rea M.C."/>
            <person name="O'Sullivan O."/>
            <person name="Ritari J."/>
            <person name="Douillard F.P."/>
            <person name="Paul Ross R."/>
            <person name="Yang R."/>
            <person name="Briner A.E."/>
            <person name="Felis G.E."/>
            <person name="de Vos W.M."/>
            <person name="Barrangou R."/>
            <person name="Klaenhammer T.R."/>
            <person name="Caufield P.W."/>
            <person name="Cui Y."/>
            <person name="Zhang H."/>
            <person name="O'Toole P.W."/>
        </authorList>
    </citation>
    <scope>NUCLEOTIDE SEQUENCE [LARGE SCALE GENOMIC DNA]</scope>
    <source>
        <strain evidence="6 7">DSM 22689</strain>
    </source>
</reference>
<protein>
    <recommendedName>
        <fullName evidence="5">Putative pyruvate, phosphate dikinase regulatory protein</fullName>
        <shortName evidence="5">PPDK regulatory protein</shortName>
        <ecNumber evidence="5">2.7.11.32</ecNumber>
        <ecNumber evidence="5">2.7.4.27</ecNumber>
    </recommendedName>
</protein>
<evidence type="ECO:0000256" key="4">
    <source>
        <dbReference type="ARBA" id="ARBA00022777"/>
    </source>
</evidence>
<dbReference type="HAMAP" id="MF_00921">
    <property type="entry name" value="PDRP"/>
    <property type="match status" value="1"/>
</dbReference>
<evidence type="ECO:0000313" key="6">
    <source>
        <dbReference type="EMBL" id="KRM91420.1"/>
    </source>
</evidence>
<evidence type="ECO:0000256" key="2">
    <source>
        <dbReference type="ARBA" id="ARBA00022679"/>
    </source>
</evidence>
<dbReference type="GO" id="GO:0004674">
    <property type="term" value="F:protein serine/threonine kinase activity"/>
    <property type="evidence" value="ECO:0007669"/>
    <property type="project" value="UniProtKB-UniRule"/>
</dbReference>
<dbReference type="InterPro" id="IPR005177">
    <property type="entry name" value="Kinase-pyrophosphorylase"/>
</dbReference>
<dbReference type="PANTHER" id="PTHR31756">
    <property type="entry name" value="PYRUVATE, PHOSPHATE DIKINASE REGULATORY PROTEIN 1, CHLOROPLASTIC"/>
    <property type="match status" value="1"/>
</dbReference>
<dbReference type="NCBIfam" id="NF003742">
    <property type="entry name" value="PRK05339.1"/>
    <property type="match status" value="1"/>
</dbReference>